<gene>
    <name evidence="10" type="primary">slc52a3a</name>
    <name evidence="10" type="ORF">TNIN_166371</name>
</gene>
<evidence type="ECO:0000256" key="9">
    <source>
        <dbReference type="RuleBase" id="RU368035"/>
    </source>
</evidence>
<feature type="transmembrane region" description="Helical" evidence="9">
    <location>
        <begin position="59"/>
        <end position="76"/>
    </location>
</feature>
<feature type="transmembrane region" description="Helical" evidence="9">
    <location>
        <begin position="195"/>
        <end position="214"/>
    </location>
</feature>
<name>A0A8X6WTY6_9ARAC</name>
<keyword evidence="6 9" id="KW-0812">Transmembrane</keyword>
<evidence type="ECO:0000256" key="2">
    <source>
        <dbReference type="ARBA" id="ARBA00004651"/>
    </source>
</evidence>
<evidence type="ECO:0000256" key="7">
    <source>
        <dbReference type="ARBA" id="ARBA00022989"/>
    </source>
</evidence>
<dbReference type="GO" id="GO:0032217">
    <property type="term" value="F:riboflavin transmembrane transporter activity"/>
    <property type="evidence" value="ECO:0007669"/>
    <property type="project" value="UniProtKB-UniRule"/>
</dbReference>
<dbReference type="PANTHER" id="PTHR12929">
    <property type="entry name" value="SOLUTE CARRIER FAMILY 52"/>
    <property type="match status" value="1"/>
</dbReference>
<dbReference type="InterPro" id="IPR009357">
    <property type="entry name" value="Riboflavin_transptr"/>
</dbReference>
<keyword evidence="4 9" id="KW-0813">Transport</keyword>
<evidence type="ECO:0000256" key="6">
    <source>
        <dbReference type="ARBA" id="ARBA00022692"/>
    </source>
</evidence>
<evidence type="ECO:0000256" key="8">
    <source>
        <dbReference type="ARBA" id="ARBA00023136"/>
    </source>
</evidence>
<evidence type="ECO:0000313" key="11">
    <source>
        <dbReference type="Proteomes" id="UP000886998"/>
    </source>
</evidence>
<accession>A0A8X6WTY6</accession>
<sequence length="368" mass="40818">MTVKIPALARKKPANFEKKKIVTFGLHHQILSVLILFLKNLFYKVTPMTAERRISHRNFTVDFLIIVFGICSWVAVNGLWVELPVLVNRLPESWELASYIVITSQVANLGPILFSAARKIWSQKVLEVPIIHASLAVVITACVLLSIFWDYTTVFFGELHSTALLVLAFFLSFVDCTSSLLYLPFIANFKEQYVISYLIGSGLSGPLPGFVAMAQGVGGYAECKNVTIINSTVFGNVTEYVLKPYYPPPRFSPNIFFGILSAQMMISWIAFILLNSLPQAKRERVSLIPVSKPTNPAVAENFQSSCGSADFSSSIEKPSSSETNLLTGRPGLPKSHYYLLLFIQGFISTVHNGVLLSIQLGPEKKEND</sequence>
<comment type="subcellular location">
    <subcellularLocation>
        <location evidence="2 9">Cell membrane</location>
        <topology evidence="2 9">Multi-pass membrane protein</topology>
    </subcellularLocation>
</comment>
<evidence type="ECO:0000313" key="10">
    <source>
        <dbReference type="EMBL" id="GFY40705.1"/>
    </source>
</evidence>
<protein>
    <recommendedName>
        <fullName evidence="9">Riboflavin transporter</fullName>
    </recommendedName>
</protein>
<comment type="function">
    <text evidence="9">Plasma membrane transporter mediating the uptake by cells of the water soluble vitamin B2/riboflavin that plays a key role in biochemical oxidation-reduction reactions of the carbohydrate, lipid, and amino acid metabolism.</text>
</comment>
<feature type="transmembrane region" description="Helical" evidence="9">
    <location>
        <begin position="96"/>
        <end position="116"/>
    </location>
</feature>
<dbReference type="Pfam" id="PF06237">
    <property type="entry name" value="SLC52_ribofla_tr"/>
    <property type="match status" value="1"/>
</dbReference>
<comment type="caution">
    <text evidence="10">The sequence shown here is derived from an EMBL/GenBank/DDBJ whole genome shotgun (WGS) entry which is preliminary data.</text>
</comment>
<feature type="transmembrane region" description="Helical" evidence="9">
    <location>
        <begin position="337"/>
        <end position="358"/>
    </location>
</feature>
<evidence type="ECO:0000256" key="3">
    <source>
        <dbReference type="ARBA" id="ARBA00006366"/>
    </source>
</evidence>
<comment type="caution">
    <text evidence="9">Lacks conserved residue(s) required for the propagation of feature annotation.</text>
</comment>
<dbReference type="Proteomes" id="UP000886998">
    <property type="component" value="Unassembled WGS sequence"/>
</dbReference>
<dbReference type="AlphaFoldDB" id="A0A8X6WTY6"/>
<keyword evidence="11" id="KW-1185">Reference proteome</keyword>
<evidence type="ECO:0000256" key="1">
    <source>
        <dbReference type="ARBA" id="ARBA00000215"/>
    </source>
</evidence>
<keyword evidence="7 9" id="KW-1133">Transmembrane helix</keyword>
<evidence type="ECO:0000256" key="5">
    <source>
        <dbReference type="ARBA" id="ARBA00022475"/>
    </source>
</evidence>
<dbReference type="OrthoDB" id="6422079at2759"/>
<organism evidence="10 11">
    <name type="scientific">Trichonephila inaurata madagascariensis</name>
    <dbReference type="NCBI Taxonomy" id="2747483"/>
    <lineage>
        <taxon>Eukaryota</taxon>
        <taxon>Metazoa</taxon>
        <taxon>Ecdysozoa</taxon>
        <taxon>Arthropoda</taxon>
        <taxon>Chelicerata</taxon>
        <taxon>Arachnida</taxon>
        <taxon>Araneae</taxon>
        <taxon>Araneomorphae</taxon>
        <taxon>Entelegynae</taxon>
        <taxon>Araneoidea</taxon>
        <taxon>Nephilidae</taxon>
        <taxon>Trichonephila</taxon>
        <taxon>Trichonephila inaurata</taxon>
    </lineage>
</organism>
<feature type="transmembrane region" description="Helical" evidence="9">
    <location>
        <begin position="161"/>
        <end position="183"/>
    </location>
</feature>
<reference evidence="10" key="1">
    <citation type="submission" date="2020-08" db="EMBL/GenBank/DDBJ databases">
        <title>Multicomponent nature underlies the extraordinary mechanical properties of spider dragline silk.</title>
        <authorList>
            <person name="Kono N."/>
            <person name="Nakamura H."/>
            <person name="Mori M."/>
            <person name="Yoshida Y."/>
            <person name="Ohtoshi R."/>
            <person name="Malay A.D."/>
            <person name="Moran D.A.P."/>
            <person name="Tomita M."/>
            <person name="Numata K."/>
            <person name="Arakawa K."/>
        </authorList>
    </citation>
    <scope>NUCLEOTIDE SEQUENCE</scope>
</reference>
<feature type="transmembrane region" description="Helical" evidence="9">
    <location>
        <begin position="128"/>
        <end position="149"/>
    </location>
</feature>
<dbReference type="EMBL" id="BMAV01002052">
    <property type="protein sequence ID" value="GFY40705.1"/>
    <property type="molecule type" value="Genomic_DNA"/>
</dbReference>
<comment type="catalytic activity">
    <reaction evidence="1 9">
        <text>riboflavin(in) = riboflavin(out)</text>
        <dbReference type="Rhea" id="RHEA:35015"/>
        <dbReference type="ChEBI" id="CHEBI:57986"/>
    </reaction>
</comment>
<keyword evidence="8 9" id="KW-0472">Membrane</keyword>
<feature type="transmembrane region" description="Helical" evidence="9">
    <location>
        <begin position="255"/>
        <end position="274"/>
    </location>
</feature>
<proteinExistence type="inferred from homology"/>
<evidence type="ECO:0000256" key="4">
    <source>
        <dbReference type="ARBA" id="ARBA00022448"/>
    </source>
</evidence>
<dbReference type="GO" id="GO:0005886">
    <property type="term" value="C:plasma membrane"/>
    <property type="evidence" value="ECO:0007669"/>
    <property type="project" value="UniProtKB-SubCell"/>
</dbReference>
<comment type="similarity">
    <text evidence="3 9">Belongs to the riboflavin transporter family.</text>
</comment>
<dbReference type="PANTHER" id="PTHR12929:SF10">
    <property type="entry name" value="RIBOFLAVIN TRANSPORTER"/>
    <property type="match status" value="1"/>
</dbReference>
<feature type="transmembrane region" description="Helical" evidence="9">
    <location>
        <begin position="20"/>
        <end position="38"/>
    </location>
</feature>
<keyword evidence="5 9" id="KW-1003">Cell membrane</keyword>